<evidence type="ECO:0000259" key="6">
    <source>
        <dbReference type="Pfam" id="PF14759"/>
    </source>
</evidence>
<dbReference type="PANTHER" id="PTHR43557">
    <property type="entry name" value="APOPTOSIS-INDUCING FACTOR 1"/>
    <property type="match status" value="1"/>
</dbReference>
<keyword evidence="4" id="KW-0560">Oxidoreductase</keyword>
<evidence type="ECO:0000256" key="2">
    <source>
        <dbReference type="ARBA" id="ARBA00022630"/>
    </source>
</evidence>
<protein>
    <submittedName>
        <fullName evidence="7">FAD-dependent oxidoreductase</fullName>
    </submittedName>
</protein>
<dbReference type="InterPro" id="IPR016156">
    <property type="entry name" value="FAD/NAD-linked_Rdtase_dimer_sf"/>
</dbReference>
<dbReference type="SUPFAM" id="SSF51905">
    <property type="entry name" value="FAD/NAD(P)-binding domain"/>
    <property type="match status" value="2"/>
</dbReference>
<name>A0A8X8KD35_ACIGI</name>
<organism evidence="7 8">
    <name type="scientific">Acinetobacter guillouiae</name>
    <name type="common">Acinetobacter genomosp. 11</name>
    <dbReference type="NCBI Taxonomy" id="106649"/>
    <lineage>
        <taxon>Bacteria</taxon>
        <taxon>Pseudomonadati</taxon>
        <taxon>Pseudomonadota</taxon>
        <taxon>Gammaproteobacteria</taxon>
        <taxon>Moraxellales</taxon>
        <taxon>Moraxellaceae</taxon>
        <taxon>Acinetobacter</taxon>
    </lineage>
</organism>
<evidence type="ECO:0000259" key="5">
    <source>
        <dbReference type="Pfam" id="PF07992"/>
    </source>
</evidence>
<evidence type="ECO:0000256" key="1">
    <source>
        <dbReference type="ARBA" id="ARBA00001974"/>
    </source>
</evidence>
<feature type="domain" description="Reductase C-terminal" evidence="6">
    <location>
        <begin position="318"/>
        <end position="400"/>
    </location>
</feature>
<dbReference type="EMBL" id="JAHWXT010000004">
    <property type="protein sequence ID" value="MCF0265209.1"/>
    <property type="molecule type" value="Genomic_DNA"/>
</dbReference>
<dbReference type="AlphaFoldDB" id="A0A8X8KD35"/>
<dbReference type="SUPFAM" id="SSF55424">
    <property type="entry name" value="FAD/NAD-linked reductases, dimerisation (C-terminal) domain"/>
    <property type="match status" value="1"/>
</dbReference>
<sequence length="404" mass="44971">MSQKCIIIGMSHAGIHLATSLRQYGWQGEILMIGNEDILPYHRPPLSKGFLKKQSNIALIHPESDFEKYQIQFRLSTSVDFIQIHNKSIVLDSGEEINYDKLALCTGGRVRKLNIRGSTLKGIHYLRDIRDAQKLREHLKYVKKVVIIGAGFIGLEIAAVLIEQGIKVTVLEVNSRILSRNLDVVMSNYFIQLHAEHGVEIKTNIDIREIQGKHHVESVICDDGSKFDADSVIIGIGVIPNVELALTADLEVENGIVVDKFACTSNVDIVAAGDCTLFPSDHLQRSVRMECLANAADQAKTAAATLSGNSIPHSALPWFWSEQYDKRLQIAGVIDHYDQVIIRQDFTNGGFSRLYFEGNVLKMAVCVNSAKDFIASKQLIVQKPAIDLKLVQTEANLKQCVLKK</sequence>
<evidence type="ECO:0000256" key="4">
    <source>
        <dbReference type="ARBA" id="ARBA00023002"/>
    </source>
</evidence>
<dbReference type="GO" id="GO:0016651">
    <property type="term" value="F:oxidoreductase activity, acting on NAD(P)H"/>
    <property type="evidence" value="ECO:0007669"/>
    <property type="project" value="TreeGrafter"/>
</dbReference>
<evidence type="ECO:0000313" key="8">
    <source>
        <dbReference type="Proteomes" id="UP000887320"/>
    </source>
</evidence>
<gene>
    <name evidence="7" type="ORF">KW868_12175</name>
</gene>
<proteinExistence type="predicted"/>
<dbReference type="InterPro" id="IPR050446">
    <property type="entry name" value="FAD-oxidoreductase/Apoptosis"/>
</dbReference>
<dbReference type="PRINTS" id="PR00368">
    <property type="entry name" value="FADPNR"/>
</dbReference>
<dbReference type="InterPro" id="IPR028202">
    <property type="entry name" value="Reductase_C"/>
</dbReference>
<comment type="cofactor">
    <cofactor evidence="1">
        <name>FAD</name>
        <dbReference type="ChEBI" id="CHEBI:57692"/>
    </cofactor>
</comment>
<evidence type="ECO:0000256" key="3">
    <source>
        <dbReference type="ARBA" id="ARBA00022827"/>
    </source>
</evidence>
<dbReference type="RefSeq" id="WP_234623487.1">
    <property type="nucleotide sequence ID" value="NZ_JAHWXT010000004.1"/>
</dbReference>
<dbReference type="InterPro" id="IPR023753">
    <property type="entry name" value="FAD/NAD-binding_dom"/>
</dbReference>
<dbReference type="Gene3D" id="3.30.390.30">
    <property type="match status" value="1"/>
</dbReference>
<dbReference type="Pfam" id="PF14759">
    <property type="entry name" value="Reductase_C"/>
    <property type="match status" value="1"/>
</dbReference>
<dbReference type="PRINTS" id="PR00411">
    <property type="entry name" value="PNDRDTASEI"/>
</dbReference>
<keyword evidence="2" id="KW-0285">Flavoprotein</keyword>
<comment type="caution">
    <text evidence="7">The sequence shown here is derived from an EMBL/GenBank/DDBJ whole genome shotgun (WGS) entry which is preliminary data.</text>
</comment>
<accession>A0A8X8KD35</accession>
<feature type="domain" description="FAD/NAD(P)-binding" evidence="5">
    <location>
        <begin position="4"/>
        <end position="299"/>
    </location>
</feature>
<reference evidence="7" key="1">
    <citation type="submission" date="2021-07" db="EMBL/GenBank/DDBJ databases">
        <authorList>
            <person name="Fernandez M."/>
            <person name="Pereira P."/>
            <person name="Torres Tejerizo G.A."/>
            <person name="Gonzalez P."/>
            <person name="Agostini E."/>
        </authorList>
    </citation>
    <scope>NUCLEOTIDE SEQUENCE</scope>
    <source>
        <strain evidence="7">SFC 500-1A</strain>
    </source>
</reference>
<dbReference type="Proteomes" id="UP000887320">
    <property type="component" value="Unassembled WGS sequence"/>
</dbReference>
<dbReference type="Gene3D" id="3.50.50.60">
    <property type="entry name" value="FAD/NAD(P)-binding domain"/>
    <property type="match status" value="2"/>
</dbReference>
<evidence type="ECO:0000313" key="7">
    <source>
        <dbReference type="EMBL" id="MCF0265209.1"/>
    </source>
</evidence>
<dbReference type="GO" id="GO:0005737">
    <property type="term" value="C:cytoplasm"/>
    <property type="evidence" value="ECO:0007669"/>
    <property type="project" value="TreeGrafter"/>
</dbReference>
<dbReference type="Pfam" id="PF07992">
    <property type="entry name" value="Pyr_redox_2"/>
    <property type="match status" value="1"/>
</dbReference>
<keyword evidence="3" id="KW-0274">FAD</keyword>
<dbReference type="InterPro" id="IPR036188">
    <property type="entry name" value="FAD/NAD-bd_sf"/>
</dbReference>
<dbReference type="PANTHER" id="PTHR43557:SF2">
    <property type="entry name" value="RIESKE DOMAIN-CONTAINING PROTEIN-RELATED"/>
    <property type="match status" value="1"/>
</dbReference>